<feature type="compositionally biased region" description="Pro residues" evidence="1">
    <location>
        <begin position="13"/>
        <end position="62"/>
    </location>
</feature>
<dbReference type="FunCoup" id="F0ZPI5">
    <property type="interactions" value="25"/>
</dbReference>
<dbReference type="OrthoDB" id="20373at2759"/>
<dbReference type="CDD" id="cd00030">
    <property type="entry name" value="C2"/>
    <property type="match status" value="1"/>
</dbReference>
<accession>F0ZPI5</accession>
<dbReference type="AlphaFoldDB" id="F0ZPI5"/>
<evidence type="ECO:0000256" key="1">
    <source>
        <dbReference type="SAM" id="MobiDB-lite"/>
    </source>
</evidence>
<dbReference type="GO" id="GO:0010628">
    <property type="term" value="P:positive regulation of gene expression"/>
    <property type="evidence" value="ECO:0000318"/>
    <property type="project" value="GO_Central"/>
</dbReference>
<dbReference type="RefSeq" id="XP_003289336.1">
    <property type="nucleotide sequence ID" value="XM_003289288.1"/>
</dbReference>
<dbReference type="STRING" id="5786.F0ZPI5"/>
<feature type="region of interest" description="Disordered" evidence="1">
    <location>
        <begin position="1"/>
        <end position="112"/>
    </location>
</feature>
<dbReference type="VEuPathDB" id="AmoebaDB:DICPUDRAFT_153687"/>
<dbReference type="InterPro" id="IPR035892">
    <property type="entry name" value="C2_domain_sf"/>
</dbReference>
<dbReference type="PRINTS" id="PR00360">
    <property type="entry name" value="C2DOMAIN"/>
</dbReference>
<dbReference type="OMA" id="KSHCIES"/>
<dbReference type="eggNOG" id="KOG1012">
    <property type="taxonomic scope" value="Eukaryota"/>
</dbReference>
<dbReference type="Gene3D" id="2.60.40.150">
    <property type="entry name" value="C2 domain"/>
    <property type="match status" value="1"/>
</dbReference>
<dbReference type="Proteomes" id="UP000001064">
    <property type="component" value="Unassembled WGS sequence"/>
</dbReference>
<dbReference type="Pfam" id="PF00168">
    <property type="entry name" value="C2"/>
    <property type="match status" value="1"/>
</dbReference>
<evidence type="ECO:0000313" key="4">
    <source>
        <dbReference type="Proteomes" id="UP000001064"/>
    </source>
</evidence>
<name>F0ZPI5_DICPU</name>
<feature type="compositionally biased region" description="Polar residues" evidence="1">
    <location>
        <begin position="1"/>
        <end position="10"/>
    </location>
</feature>
<sequence length="360" mass="40105">MQNNSPNLNKVDSPPPQQPGQYPPQQPGQYPPQQPGQYPPQQPGQYPPQQPGQYPPQQPGQYPPQQYQQYPPQQPGQYPPQQYPPQQYPPQPYPPQQYQQYPPQPAFGAPLVTSPTSSNVALINPSLNSQIVNGKITSPGSTFYTTGTNKGTFKLRIICANKLVSADANGKSDPYVKVKSHCIESFKATQVIDKNLNPVWESTHTLTMDDVTKDLLILDVYDHDLIGNDDLLGFVAIDLSLLPLNVEVITTENLSFAKHGTIQIGITCLDFGLTNISPNYIPQYISWRLSLEGREKKEFKKLKKSKETGAYLNKKVHSDYKLVNGFVKRKKNKRDKTKSVLGKGAKSIGSFILDVATSDD</sequence>
<dbReference type="EMBL" id="GL871110">
    <property type="protein sequence ID" value="EGC34138.1"/>
    <property type="molecule type" value="Genomic_DNA"/>
</dbReference>
<dbReference type="FunFam" id="2.60.40.150:FF:000361">
    <property type="entry name" value="C2 domain-containing protein"/>
    <property type="match status" value="1"/>
</dbReference>
<dbReference type="GeneID" id="10502214"/>
<dbReference type="PROSITE" id="PS50004">
    <property type="entry name" value="C2"/>
    <property type="match status" value="1"/>
</dbReference>
<dbReference type="PANTHER" id="PTHR47800">
    <property type="entry name" value="C2 DOMAIN-CONTAINING PROTEIN"/>
    <property type="match status" value="1"/>
</dbReference>
<organism evidence="3 4">
    <name type="scientific">Dictyostelium purpureum</name>
    <name type="common">Slime mold</name>
    <dbReference type="NCBI Taxonomy" id="5786"/>
    <lineage>
        <taxon>Eukaryota</taxon>
        <taxon>Amoebozoa</taxon>
        <taxon>Evosea</taxon>
        <taxon>Eumycetozoa</taxon>
        <taxon>Dictyostelia</taxon>
        <taxon>Dictyosteliales</taxon>
        <taxon>Dictyosteliaceae</taxon>
        <taxon>Dictyostelium</taxon>
    </lineage>
</organism>
<dbReference type="SMART" id="SM00239">
    <property type="entry name" value="C2"/>
    <property type="match status" value="1"/>
</dbReference>
<feature type="domain" description="C2" evidence="2">
    <location>
        <begin position="134"/>
        <end position="253"/>
    </location>
</feature>
<evidence type="ECO:0000259" key="2">
    <source>
        <dbReference type="PROSITE" id="PS50004"/>
    </source>
</evidence>
<keyword evidence="4" id="KW-1185">Reference proteome</keyword>
<protein>
    <recommendedName>
        <fullName evidence="2">C2 domain-containing protein</fullName>
    </recommendedName>
</protein>
<dbReference type="InParanoid" id="F0ZPI5"/>
<evidence type="ECO:0000313" key="3">
    <source>
        <dbReference type="EMBL" id="EGC34138.1"/>
    </source>
</evidence>
<feature type="compositionally biased region" description="Pro residues" evidence="1">
    <location>
        <begin position="72"/>
        <end position="95"/>
    </location>
</feature>
<reference evidence="4" key="1">
    <citation type="journal article" date="2011" name="Genome Biol.">
        <title>Comparative genomics of the social amoebae Dictyostelium discoideum and Dictyostelium purpureum.</title>
        <authorList>
            <consortium name="US DOE Joint Genome Institute (JGI-PGF)"/>
            <person name="Sucgang R."/>
            <person name="Kuo A."/>
            <person name="Tian X."/>
            <person name="Salerno W."/>
            <person name="Parikh A."/>
            <person name="Feasley C.L."/>
            <person name="Dalin E."/>
            <person name="Tu H."/>
            <person name="Huang E."/>
            <person name="Barry K."/>
            <person name="Lindquist E."/>
            <person name="Shapiro H."/>
            <person name="Bruce D."/>
            <person name="Schmutz J."/>
            <person name="Salamov A."/>
            <person name="Fey P."/>
            <person name="Gaudet P."/>
            <person name="Anjard C."/>
            <person name="Babu M.M."/>
            <person name="Basu S."/>
            <person name="Bushmanova Y."/>
            <person name="van der Wel H."/>
            <person name="Katoh-Kurasawa M."/>
            <person name="Dinh C."/>
            <person name="Coutinho P.M."/>
            <person name="Saito T."/>
            <person name="Elias M."/>
            <person name="Schaap P."/>
            <person name="Kay R.R."/>
            <person name="Henrissat B."/>
            <person name="Eichinger L."/>
            <person name="Rivero F."/>
            <person name="Putnam N.H."/>
            <person name="West C.M."/>
            <person name="Loomis W.F."/>
            <person name="Chisholm R.L."/>
            <person name="Shaulsky G."/>
            <person name="Strassmann J.E."/>
            <person name="Queller D.C."/>
            <person name="Kuspa A."/>
            <person name="Grigoriev I.V."/>
        </authorList>
    </citation>
    <scope>NUCLEOTIDE SEQUENCE [LARGE SCALE GENOMIC DNA]</scope>
    <source>
        <strain evidence="4">QSDP1</strain>
    </source>
</reference>
<dbReference type="SUPFAM" id="SSF49562">
    <property type="entry name" value="C2 domain (Calcium/lipid-binding domain, CaLB)"/>
    <property type="match status" value="1"/>
</dbReference>
<proteinExistence type="predicted"/>
<gene>
    <name evidence="3" type="ORF">DICPUDRAFT_153687</name>
</gene>
<dbReference type="KEGG" id="dpp:DICPUDRAFT_153687"/>
<dbReference type="InterPro" id="IPR000008">
    <property type="entry name" value="C2_dom"/>
</dbReference>
<dbReference type="PANTHER" id="PTHR47800:SF4">
    <property type="entry name" value="C2 DOMAIN-CONTAINING PROTEIN"/>
    <property type="match status" value="1"/>
</dbReference>